<dbReference type="AlphaFoldDB" id="A0A7S4CWZ2"/>
<dbReference type="EMBL" id="HBJA01056368">
    <property type="protein sequence ID" value="CAE0808826.1"/>
    <property type="molecule type" value="Transcribed_RNA"/>
</dbReference>
<organism evidence="1">
    <name type="scientific">Eutreptiella gymnastica</name>
    <dbReference type="NCBI Taxonomy" id="73025"/>
    <lineage>
        <taxon>Eukaryota</taxon>
        <taxon>Discoba</taxon>
        <taxon>Euglenozoa</taxon>
        <taxon>Euglenida</taxon>
        <taxon>Spirocuta</taxon>
        <taxon>Euglenophyceae</taxon>
        <taxon>Eutreptiales</taxon>
        <taxon>Eutreptiaceae</taxon>
        <taxon>Eutreptiella</taxon>
    </lineage>
</organism>
<proteinExistence type="predicted"/>
<name>A0A7S4CWZ2_9EUGL</name>
<sequence>MYREQGMSLPMLLRTWFMQFQPWVLGTLTCTLWVCMFISAALRAPLWLPKSGILLSMVLVTGPAHCSKLILNPQKPPRSPTMADDAFTFTVKRHCKAQQLAMPLRCTCNWLA</sequence>
<protein>
    <submittedName>
        <fullName evidence="1">Uncharacterized protein</fullName>
    </submittedName>
</protein>
<evidence type="ECO:0000313" key="1">
    <source>
        <dbReference type="EMBL" id="CAE0808826.1"/>
    </source>
</evidence>
<reference evidence="1" key="1">
    <citation type="submission" date="2021-01" db="EMBL/GenBank/DDBJ databases">
        <authorList>
            <person name="Corre E."/>
            <person name="Pelletier E."/>
            <person name="Niang G."/>
            <person name="Scheremetjew M."/>
            <person name="Finn R."/>
            <person name="Kale V."/>
            <person name="Holt S."/>
            <person name="Cochrane G."/>
            <person name="Meng A."/>
            <person name="Brown T."/>
            <person name="Cohen L."/>
        </authorList>
    </citation>
    <scope>NUCLEOTIDE SEQUENCE</scope>
    <source>
        <strain evidence="1">CCMP1594</strain>
    </source>
</reference>
<accession>A0A7S4CWZ2</accession>
<gene>
    <name evidence="1" type="ORF">EGYM00163_LOCUS19957</name>
</gene>